<dbReference type="PROSITE" id="PS00063">
    <property type="entry name" value="ALDOKETO_REDUCTASE_3"/>
    <property type="match status" value="1"/>
</dbReference>
<dbReference type="InterPro" id="IPR018170">
    <property type="entry name" value="Aldo/ket_reductase_CS"/>
</dbReference>
<dbReference type="PIRSF" id="PIRSF000097">
    <property type="entry name" value="AKR"/>
    <property type="match status" value="1"/>
</dbReference>
<dbReference type="GeneID" id="110725809"/>
<organism evidence="7 8">
    <name type="scientific">Chenopodium quinoa</name>
    <name type="common">Quinoa</name>
    <dbReference type="NCBI Taxonomy" id="63459"/>
    <lineage>
        <taxon>Eukaryota</taxon>
        <taxon>Viridiplantae</taxon>
        <taxon>Streptophyta</taxon>
        <taxon>Embryophyta</taxon>
        <taxon>Tracheophyta</taxon>
        <taxon>Spermatophyta</taxon>
        <taxon>Magnoliopsida</taxon>
        <taxon>eudicotyledons</taxon>
        <taxon>Gunneridae</taxon>
        <taxon>Pentapetalae</taxon>
        <taxon>Caryophyllales</taxon>
        <taxon>Chenopodiaceae</taxon>
        <taxon>Chenopodioideae</taxon>
        <taxon>Atripliceae</taxon>
        <taxon>Chenopodium</taxon>
    </lineage>
</organism>
<keyword evidence="8" id="KW-1185">Reference proteome</keyword>
<dbReference type="EnsemblPlants" id="AUR62006284-RA">
    <property type="protein sequence ID" value="AUR62006284-RA:cds"/>
    <property type="gene ID" value="AUR62006284"/>
</dbReference>
<evidence type="ECO:0000256" key="4">
    <source>
        <dbReference type="PIRSR" id="PIRSR000097-2"/>
    </source>
</evidence>
<dbReference type="InterPro" id="IPR020471">
    <property type="entry name" value="AKR"/>
</dbReference>
<dbReference type="Pfam" id="PF00248">
    <property type="entry name" value="Aldo_ket_red"/>
    <property type="match status" value="1"/>
</dbReference>
<dbReference type="Gene3D" id="3.20.20.100">
    <property type="entry name" value="NADP-dependent oxidoreductase domain"/>
    <property type="match status" value="1"/>
</dbReference>
<evidence type="ECO:0000259" key="6">
    <source>
        <dbReference type="Pfam" id="PF00248"/>
    </source>
</evidence>
<evidence type="ECO:0000313" key="8">
    <source>
        <dbReference type="Proteomes" id="UP000596660"/>
    </source>
</evidence>
<dbReference type="SMR" id="A0A803L345"/>
<dbReference type="InterPro" id="IPR036812">
    <property type="entry name" value="NAD(P)_OxRdtase_dom_sf"/>
</dbReference>
<feature type="active site" description="Proton donor" evidence="3">
    <location>
        <position position="60"/>
    </location>
</feature>
<dbReference type="Gramene" id="AUR62006284-RA">
    <property type="protein sequence ID" value="AUR62006284-RA:cds"/>
    <property type="gene ID" value="AUR62006284"/>
</dbReference>
<dbReference type="PROSITE" id="PS00062">
    <property type="entry name" value="ALDOKETO_REDUCTASE_2"/>
    <property type="match status" value="1"/>
</dbReference>
<evidence type="ECO:0000256" key="3">
    <source>
        <dbReference type="PIRSR" id="PIRSR000097-1"/>
    </source>
</evidence>
<evidence type="ECO:0000313" key="7">
    <source>
        <dbReference type="EnsemblPlants" id="AUR62006284-RA:cds"/>
    </source>
</evidence>
<dbReference type="OMA" id="PQRIHEN"/>
<accession>A0A803L345</accession>
<dbReference type="FunFam" id="3.20.20.100:FF:000013">
    <property type="entry name" value="NADPH-dependent codeinone reductase 1-1"/>
    <property type="match status" value="1"/>
</dbReference>
<protein>
    <recommendedName>
        <fullName evidence="6">NADP-dependent oxidoreductase domain-containing protein</fullName>
    </recommendedName>
</protein>
<reference evidence="7" key="1">
    <citation type="journal article" date="2017" name="Nature">
        <title>The genome of Chenopodium quinoa.</title>
        <authorList>
            <person name="Jarvis D.E."/>
            <person name="Ho Y.S."/>
            <person name="Lightfoot D.J."/>
            <person name="Schmoeckel S.M."/>
            <person name="Li B."/>
            <person name="Borm T.J.A."/>
            <person name="Ohyanagi H."/>
            <person name="Mineta K."/>
            <person name="Michell C.T."/>
            <person name="Saber N."/>
            <person name="Kharbatia N.M."/>
            <person name="Rupper R.R."/>
            <person name="Sharp A.R."/>
            <person name="Dally N."/>
            <person name="Boughton B.A."/>
            <person name="Woo Y.H."/>
            <person name="Gao G."/>
            <person name="Schijlen E.G.W.M."/>
            <person name="Guo X."/>
            <person name="Momin A.A."/>
            <person name="Negrao S."/>
            <person name="Al-Babili S."/>
            <person name="Gehring C."/>
            <person name="Roessner U."/>
            <person name="Jung C."/>
            <person name="Murphy K."/>
            <person name="Arold S.T."/>
            <person name="Gojobori T."/>
            <person name="van der Linden C.G."/>
            <person name="van Loo E.N."/>
            <person name="Jellen E.N."/>
            <person name="Maughan P.J."/>
            <person name="Tester M."/>
        </authorList>
    </citation>
    <scope>NUCLEOTIDE SEQUENCE [LARGE SCALE GENOMIC DNA]</scope>
    <source>
        <strain evidence="7">cv. PI 614886</strain>
    </source>
</reference>
<dbReference type="GO" id="GO:0009821">
    <property type="term" value="P:alkaloid biosynthetic process"/>
    <property type="evidence" value="ECO:0007669"/>
    <property type="project" value="UniProtKB-ARBA"/>
</dbReference>
<comment type="similarity">
    <text evidence="1">Belongs to the aldo/keto reductase family.</text>
</comment>
<dbReference type="SUPFAM" id="SSF51430">
    <property type="entry name" value="NAD(P)-linked oxidoreductase"/>
    <property type="match status" value="1"/>
</dbReference>
<feature type="binding site" evidence="4">
    <location>
        <position position="121"/>
    </location>
    <ligand>
        <name>substrate</name>
    </ligand>
</feature>
<dbReference type="OrthoDB" id="416253at2759"/>
<dbReference type="Proteomes" id="UP000596660">
    <property type="component" value="Unplaced"/>
</dbReference>
<dbReference type="GO" id="GO:0016491">
    <property type="term" value="F:oxidoreductase activity"/>
    <property type="evidence" value="ECO:0007669"/>
    <property type="project" value="InterPro"/>
</dbReference>
<dbReference type="RefSeq" id="XP_021760971.1">
    <property type="nucleotide sequence ID" value="XM_021905279.1"/>
</dbReference>
<dbReference type="PROSITE" id="PS00798">
    <property type="entry name" value="ALDOKETO_REDUCTASE_1"/>
    <property type="match status" value="1"/>
</dbReference>
<evidence type="ECO:0000256" key="2">
    <source>
        <dbReference type="ARBA" id="ARBA00022857"/>
    </source>
</evidence>
<evidence type="ECO:0000256" key="5">
    <source>
        <dbReference type="PIRSR" id="PIRSR000097-3"/>
    </source>
</evidence>
<reference evidence="7" key="2">
    <citation type="submission" date="2021-03" db="UniProtKB">
        <authorList>
            <consortium name="EnsemblPlants"/>
        </authorList>
    </citation>
    <scope>IDENTIFICATION</scope>
</reference>
<evidence type="ECO:0000256" key="1">
    <source>
        <dbReference type="ARBA" id="ARBA00007905"/>
    </source>
</evidence>
<dbReference type="KEGG" id="cqi:110725809"/>
<proteinExistence type="inferred from homology"/>
<name>A0A803L345_CHEQI</name>
<dbReference type="PRINTS" id="PR00069">
    <property type="entry name" value="ALDKETRDTASE"/>
</dbReference>
<feature type="site" description="Lowers pKa of active site Tyr" evidence="5">
    <location>
        <position position="88"/>
    </location>
</feature>
<gene>
    <name evidence="7" type="primary">LOC110725809</name>
</gene>
<dbReference type="InterPro" id="IPR023210">
    <property type="entry name" value="NADP_OxRdtase_dom"/>
</dbReference>
<sequence>MHRVTFVPANDKMEYFKLMSNHTIPSVGLGTWKSGSQARYSVESAIVEAGYRHIDTAWAYDVEKEVGDGIKAAIHAGVERTDLFVTSKLWCTDLTPERVRPAFENTLKKLQLDYLDLYLIHWPFRLKEGASMPPKAGDVLEFDMKGVWREMERLAADGLVRDIGISNFSVAKLTKLLSFALVKPSVCQMEMHPGWRNEKMLNACKEHGIHATAYSPLGSGGKIDLLNDPVVVKVAKKLEKTPAQILVRWALQRGTSVIPKSSNPDRIKENIQVFGWEIPEEDFDSLSIFKQQKRIMDGENLFVNETDGPFKSVEELWDYEDIPPLKIAP</sequence>
<feature type="domain" description="NADP-dependent oxidoreductase" evidence="6">
    <location>
        <begin position="27"/>
        <end position="286"/>
    </location>
</feature>
<keyword evidence="2" id="KW-0521">NADP</keyword>
<dbReference type="AlphaFoldDB" id="A0A803L345"/>
<dbReference type="PANTHER" id="PTHR11732">
    <property type="entry name" value="ALDO/KETO REDUCTASE"/>
    <property type="match status" value="1"/>
</dbReference>